<dbReference type="Proteomes" id="UP000039021">
    <property type="component" value="Unassembled WGS sequence"/>
</dbReference>
<organism evidence="1 2">
    <name type="scientific">Mycobacterium tuberculosis</name>
    <dbReference type="NCBI Taxonomy" id="1773"/>
    <lineage>
        <taxon>Bacteria</taxon>
        <taxon>Bacillati</taxon>
        <taxon>Actinomycetota</taxon>
        <taxon>Actinomycetes</taxon>
        <taxon>Mycobacteriales</taxon>
        <taxon>Mycobacteriaceae</taxon>
        <taxon>Mycobacterium</taxon>
        <taxon>Mycobacterium tuberculosis complex</taxon>
    </lineage>
</organism>
<name>A0A916L8G2_MYCTX</name>
<proteinExistence type="predicted"/>
<comment type="caution">
    <text evidence="1">The sequence shown here is derived from an EMBL/GenBank/DDBJ whole genome shotgun (WGS) entry which is preliminary data.</text>
</comment>
<evidence type="ECO:0000313" key="1">
    <source>
        <dbReference type="EMBL" id="COX07576.1"/>
    </source>
</evidence>
<dbReference type="AlphaFoldDB" id="A0A916L8G2"/>
<gene>
    <name evidence="1" type="ORF">ERS007739_00629</name>
</gene>
<accession>A0A916L8G2</accession>
<reference evidence="2" key="1">
    <citation type="submission" date="2015-03" db="EMBL/GenBank/DDBJ databases">
        <authorList>
            <consortium name="Pathogen Informatics"/>
        </authorList>
    </citation>
    <scope>NUCLEOTIDE SEQUENCE [LARGE SCALE GENOMIC DNA]</scope>
    <source>
        <strain evidence="2">N09902308</strain>
    </source>
</reference>
<evidence type="ECO:0000313" key="2">
    <source>
        <dbReference type="Proteomes" id="UP000039021"/>
    </source>
</evidence>
<dbReference type="EMBL" id="CSBK01000191">
    <property type="protein sequence ID" value="COX07576.1"/>
    <property type="molecule type" value="Genomic_DNA"/>
</dbReference>
<protein>
    <submittedName>
        <fullName evidence="1">Uncharacterized protein</fullName>
    </submittedName>
</protein>
<sequence>MFEQRLGGRGIVGLREIVRDVHGEPDDLMTVLGHPVFQ</sequence>